<gene>
    <name evidence="3" type="ORF">H5P28_13455</name>
</gene>
<sequence length="227" mass="24585">MNDSISNRIRRIITGTASSIVSKIEGLAPEVVLEQAIAEVDSALDEVKAELGRVTAQKYHVTKAMTKLNEEHSTIEDQTLEAHKQGRKDLVEAAISRQLDIEDQLPALESQLGELGRQEEELNKAIAGLVAKRNEMDDELFEFKQAQKEAATTGGDSGTVAGQPSGTGAAARADRAERAFSRVLQDATGVRRTAIKAGSEESAKLVELAHLNKKARIEARMKALSNQ</sequence>
<evidence type="ECO:0000256" key="1">
    <source>
        <dbReference type="ARBA" id="ARBA00043985"/>
    </source>
</evidence>
<comment type="similarity">
    <text evidence="1">Belongs to the PspA/Vipp/IM30 family.</text>
</comment>
<keyword evidence="4" id="KW-1185">Reference proteome</keyword>
<dbReference type="RefSeq" id="WP_185676224.1">
    <property type="nucleotide sequence ID" value="NZ_JACHVB010000035.1"/>
</dbReference>
<dbReference type="PANTHER" id="PTHR31088:SF6">
    <property type="entry name" value="PHAGE SHOCK PROTEIN A"/>
    <property type="match status" value="1"/>
</dbReference>
<feature type="region of interest" description="Disordered" evidence="2">
    <location>
        <begin position="147"/>
        <end position="174"/>
    </location>
</feature>
<dbReference type="Pfam" id="PF04012">
    <property type="entry name" value="PspA_IM30"/>
    <property type="match status" value="1"/>
</dbReference>
<proteinExistence type="inferred from homology"/>
<protein>
    <submittedName>
        <fullName evidence="3">PspA/IM30 family protein</fullName>
    </submittedName>
</protein>
<dbReference type="EMBL" id="JACHVB010000035">
    <property type="protein sequence ID" value="MBC2595269.1"/>
    <property type="molecule type" value="Genomic_DNA"/>
</dbReference>
<organism evidence="3 4">
    <name type="scientific">Ruficoccus amylovorans</name>
    <dbReference type="NCBI Taxonomy" id="1804625"/>
    <lineage>
        <taxon>Bacteria</taxon>
        <taxon>Pseudomonadati</taxon>
        <taxon>Verrucomicrobiota</taxon>
        <taxon>Opitutia</taxon>
        <taxon>Puniceicoccales</taxon>
        <taxon>Cerasicoccaceae</taxon>
        <taxon>Ruficoccus</taxon>
    </lineage>
</organism>
<dbReference type="AlphaFoldDB" id="A0A842HG60"/>
<dbReference type="GO" id="GO:0009271">
    <property type="term" value="P:phage shock"/>
    <property type="evidence" value="ECO:0007669"/>
    <property type="project" value="TreeGrafter"/>
</dbReference>
<dbReference type="Proteomes" id="UP000546464">
    <property type="component" value="Unassembled WGS sequence"/>
</dbReference>
<name>A0A842HG60_9BACT</name>
<evidence type="ECO:0000256" key="2">
    <source>
        <dbReference type="SAM" id="MobiDB-lite"/>
    </source>
</evidence>
<evidence type="ECO:0000313" key="3">
    <source>
        <dbReference type="EMBL" id="MBC2595269.1"/>
    </source>
</evidence>
<accession>A0A842HG60</accession>
<dbReference type="PANTHER" id="PTHR31088">
    <property type="entry name" value="MEMBRANE-ASSOCIATED PROTEIN VIPP1, CHLOROPLASTIC"/>
    <property type="match status" value="1"/>
</dbReference>
<evidence type="ECO:0000313" key="4">
    <source>
        <dbReference type="Proteomes" id="UP000546464"/>
    </source>
</evidence>
<dbReference type="InterPro" id="IPR007157">
    <property type="entry name" value="PspA_VIPP1"/>
</dbReference>
<dbReference type="GO" id="GO:0005829">
    <property type="term" value="C:cytosol"/>
    <property type="evidence" value="ECO:0007669"/>
    <property type="project" value="TreeGrafter"/>
</dbReference>
<reference evidence="3 4" key="1">
    <citation type="submission" date="2020-07" db="EMBL/GenBank/DDBJ databases">
        <authorList>
            <person name="Feng X."/>
        </authorList>
    </citation>
    <scope>NUCLEOTIDE SEQUENCE [LARGE SCALE GENOMIC DNA]</scope>
    <source>
        <strain evidence="3 4">JCM31066</strain>
    </source>
</reference>
<comment type="caution">
    <text evidence="3">The sequence shown here is derived from an EMBL/GenBank/DDBJ whole genome shotgun (WGS) entry which is preliminary data.</text>
</comment>